<reference evidence="3" key="2">
    <citation type="submission" date="2021-03" db="UniProtKB">
        <authorList>
            <consortium name="EnsemblPlants"/>
        </authorList>
    </citation>
    <scope>IDENTIFICATION</scope>
</reference>
<proteinExistence type="predicted"/>
<dbReference type="AlphaFoldDB" id="A0A803NAF9"/>
<evidence type="ECO:0000313" key="3">
    <source>
        <dbReference type="EnsemblPlants" id="AUR62042979-RA:cds"/>
    </source>
</evidence>
<sequence>MAKGGRKVRFGRKSRFPNYVVKHKPRFNGRVNVFEPWFKFMDPINIKMYYGGHFVTKNNKITYEKKPNVGPSKWGIALRVNVEEVCYFEFVYWIKNYLGFAEVGDIWFRKKGCTLHSGRAKIEGDKDISAFLEAPEKDGFYHLYVVHADQVEGVKRNYYGPARNVASVSHESDQADLMEFKNKCPSPEIIKEKKKSGRPKKNVAAGEGMTDNDATPIASQQLTQATQQSIRLSAPQ</sequence>
<dbReference type="InterPro" id="IPR058594">
    <property type="entry name" value="PB1-like_dom_pln"/>
</dbReference>
<feature type="compositionally biased region" description="Basic residues" evidence="1">
    <location>
        <begin position="192"/>
        <end position="201"/>
    </location>
</feature>
<organism evidence="3 4">
    <name type="scientific">Chenopodium quinoa</name>
    <name type="common">Quinoa</name>
    <dbReference type="NCBI Taxonomy" id="63459"/>
    <lineage>
        <taxon>Eukaryota</taxon>
        <taxon>Viridiplantae</taxon>
        <taxon>Streptophyta</taxon>
        <taxon>Embryophyta</taxon>
        <taxon>Tracheophyta</taxon>
        <taxon>Spermatophyta</taxon>
        <taxon>Magnoliopsida</taxon>
        <taxon>eudicotyledons</taxon>
        <taxon>Gunneridae</taxon>
        <taxon>Pentapetalae</taxon>
        <taxon>Caryophyllales</taxon>
        <taxon>Chenopodiaceae</taxon>
        <taxon>Chenopodioideae</taxon>
        <taxon>Atripliceae</taxon>
        <taxon>Chenopodium</taxon>
    </lineage>
</organism>
<evidence type="ECO:0000256" key="1">
    <source>
        <dbReference type="SAM" id="MobiDB-lite"/>
    </source>
</evidence>
<dbReference type="Proteomes" id="UP000596660">
    <property type="component" value="Unplaced"/>
</dbReference>
<protein>
    <recommendedName>
        <fullName evidence="2">PB1-like domain-containing protein</fullName>
    </recommendedName>
</protein>
<name>A0A803NAF9_CHEQI</name>
<feature type="compositionally biased region" description="Low complexity" evidence="1">
    <location>
        <begin position="217"/>
        <end position="230"/>
    </location>
</feature>
<evidence type="ECO:0000259" key="2">
    <source>
        <dbReference type="Pfam" id="PF26130"/>
    </source>
</evidence>
<accession>A0A803NAF9</accession>
<dbReference type="EnsemblPlants" id="AUR62042979-RA">
    <property type="protein sequence ID" value="AUR62042979-RA:cds"/>
    <property type="gene ID" value="AUR62042979"/>
</dbReference>
<feature type="region of interest" description="Disordered" evidence="1">
    <location>
        <begin position="188"/>
        <end position="236"/>
    </location>
</feature>
<evidence type="ECO:0000313" key="4">
    <source>
        <dbReference type="Proteomes" id="UP000596660"/>
    </source>
</evidence>
<dbReference type="Gramene" id="AUR62042979-RA">
    <property type="protein sequence ID" value="AUR62042979-RA:cds"/>
    <property type="gene ID" value="AUR62042979"/>
</dbReference>
<feature type="domain" description="PB1-like" evidence="2">
    <location>
        <begin position="42"/>
        <end position="147"/>
    </location>
</feature>
<dbReference type="Pfam" id="PF26130">
    <property type="entry name" value="PB1-like"/>
    <property type="match status" value="1"/>
</dbReference>
<keyword evidence="4" id="KW-1185">Reference proteome</keyword>
<reference evidence="3" key="1">
    <citation type="journal article" date="2017" name="Nature">
        <title>The genome of Chenopodium quinoa.</title>
        <authorList>
            <person name="Jarvis D.E."/>
            <person name="Ho Y.S."/>
            <person name="Lightfoot D.J."/>
            <person name="Schmoeckel S.M."/>
            <person name="Li B."/>
            <person name="Borm T.J.A."/>
            <person name="Ohyanagi H."/>
            <person name="Mineta K."/>
            <person name="Michell C.T."/>
            <person name="Saber N."/>
            <person name="Kharbatia N.M."/>
            <person name="Rupper R.R."/>
            <person name="Sharp A.R."/>
            <person name="Dally N."/>
            <person name="Boughton B.A."/>
            <person name="Woo Y.H."/>
            <person name="Gao G."/>
            <person name="Schijlen E.G.W.M."/>
            <person name="Guo X."/>
            <person name="Momin A.A."/>
            <person name="Negrao S."/>
            <person name="Al-Babili S."/>
            <person name="Gehring C."/>
            <person name="Roessner U."/>
            <person name="Jung C."/>
            <person name="Murphy K."/>
            <person name="Arold S.T."/>
            <person name="Gojobori T."/>
            <person name="van der Linden C.G."/>
            <person name="van Loo E.N."/>
            <person name="Jellen E.N."/>
            <person name="Maughan P.J."/>
            <person name="Tester M."/>
        </authorList>
    </citation>
    <scope>NUCLEOTIDE SEQUENCE [LARGE SCALE GENOMIC DNA]</scope>
    <source>
        <strain evidence="3">cv. PI 614886</strain>
    </source>
</reference>